<feature type="compositionally biased region" description="Basic and acidic residues" evidence="1">
    <location>
        <begin position="62"/>
        <end position="74"/>
    </location>
</feature>
<feature type="region of interest" description="Disordered" evidence="1">
    <location>
        <begin position="142"/>
        <end position="172"/>
    </location>
</feature>
<protein>
    <submittedName>
        <fullName evidence="2">Uncharacterized protein</fullName>
    </submittedName>
</protein>
<dbReference type="EMBL" id="ML996193">
    <property type="protein sequence ID" value="KAF2731551.1"/>
    <property type="molecule type" value="Genomic_DNA"/>
</dbReference>
<dbReference type="Proteomes" id="UP000799444">
    <property type="component" value="Unassembled WGS sequence"/>
</dbReference>
<proteinExistence type="predicted"/>
<evidence type="ECO:0000313" key="2">
    <source>
        <dbReference type="EMBL" id="KAF2731551.1"/>
    </source>
</evidence>
<comment type="caution">
    <text evidence="2">The sequence shown here is derived from an EMBL/GenBank/DDBJ whole genome shotgun (WGS) entry which is preliminary data.</text>
</comment>
<feature type="region of interest" description="Disordered" evidence="1">
    <location>
        <begin position="47"/>
        <end position="74"/>
    </location>
</feature>
<accession>A0A9P4UZW7</accession>
<dbReference type="AlphaFoldDB" id="A0A9P4UZW7"/>
<evidence type="ECO:0000313" key="3">
    <source>
        <dbReference type="Proteomes" id="UP000799444"/>
    </source>
</evidence>
<feature type="compositionally biased region" description="Polar residues" evidence="1">
    <location>
        <begin position="152"/>
        <end position="172"/>
    </location>
</feature>
<name>A0A9P4UZW7_9PLEO</name>
<sequence>MPENNRPDELFMDALLSASPQQHTYQAFTPIHTDSAISARLSPSVANAHEVTTELQPTPRRQTSEKSLSAEHDENRLFDQVQEILRHVALVAEGLESIGSRLSDTARAKSGSRSQVGRRAQRRFGRGGREAALIARLQDHAPWSPMLGEGSGTSRTVRSPTLVSSCGSLREH</sequence>
<evidence type="ECO:0000256" key="1">
    <source>
        <dbReference type="SAM" id="MobiDB-lite"/>
    </source>
</evidence>
<reference evidence="2" key="1">
    <citation type="journal article" date="2020" name="Stud. Mycol.">
        <title>101 Dothideomycetes genomes: a test case for predicting lifestyles and emergence of pathogens.</title>
        <authorList>
            <person name="Haridas S."/>
            <person name="Albert R."/>
            <person name="Binder M."/>
            <person name="Bloem J."/>
            <person name="Labutti K."/>
            <person name="Salamov A."/>
            <person name="Andreopoulos B."/>
            <person name="Baker S."/>
            <person name="Barry K."/>
            <person name="Bills G."/>
            <person name="Bluhm B."/>
            <person name="Cannon C."/>
            <person name="Castanera R."/>
            <person name="Culley D."/>
            <person name="Daum C."/>
            <person name="Ezra D."/>
            <person name="Gonzalez J."/>
            <person name="Henrissat B."/>
            <person name="Kuo A."/>
            <person name="Liang C."/>
            <person name="Lipzen A."/>
            <person name="Lutzoni F."/>
            <person name="Magnuson J."/>
            <person name="Mondo S."/>
            <person name="Nolan M."/>
            <person name="Ohm R."/>
            <person name="Pangilinan J."/>
            <person name="Park H.-J."/>
            <person name="Ramirez L."/>
            <person name="Alfaro M."/>
            <person name="Sun H."/>
            <person name="Tritt A."/>
            <person name="Yoshinaga Y."/>
            <person name="Zwiers L.-H."/>
            <person name="Turgeon B."/>
            <person name="Goodwin S."/>
            <person name="Spatafora J."/>
            <person name="Crous P."/>
            <person name="Grigoriev I."/>
        </authorList>
    </citation>
    <scope>NUCLEOTIDE SEQUENCE</scope>
    <source>
        <strain evidence="2">CBS 125425</strain>
    </source>
</reference>
<keyword evidence="3" id="KW-1185">Reference proteome</keyword>
<organism evidence="2 3">
    <name type="scientific">Polyplosphaeria fusca</name>
    <dbReference type="NCBI Taxonomy" id="682080"/>
    <lineage>
        <taxon>Eukaryota</taxon>
        <taxon>Fungi</taxon>
        <taxon>Dikarya</taxon>
        <taxon>Ascomycota</taxon>
        <taxon>Pezizomycotina</taxon>
        <taxon>Dothideomycetes</taxon>
        <taxon>Pleosporomycetidae</taxon>
        <taxon>Pleosporales</taxon>
        <taxon>Tetraplosphaeriaceae</taxon>
        <taxon>Polyplosphaeria</taxon>
    </lineage>
</organism>
<feature type="region of interest" description="Disordered" evidence="1">
    <location>
        <begin position="104"/>
        <end position="128"/>
    </location>
</feature>
<gene>
    <name evidence="2" type="ORF">EJ04DRAFT_526036</name>
</gene>